<dbReference type="PROSITE" id="PS50928">
    <property type="entry name" value="ABC_TM1"/>
    <property type="match status" value="1"/>
</dbReference>
<dbReference type="PANTHER" id="PTHR30043">
    <property type="entry name" value="PHOSPHONATES TRANSPORT SYSTEM PERMEASE PROTEIN"/>
    <property type="match status" value="1"/>
</dbReference>
<comment type="subcellular location">
    <subcellularLocation>
        <location evidence="1 7">Cell membrane</location>
        <topology evidence="1 7">Multi-pass membrane protein</topology>
    </subcellularLocation>
</comment>
<evidence type="ECO:0000256" key="4">
    <source>
        <dbReference type="ARBA" id="ARBA00022692"/>
    </source>
</evidence>
<feature type="domain" description="ABC transmembrane type-1" evidence="8">
    <location>
        <begin position="66"/>
        <end position="249"/>
    </location>
</feature>
<keyword evidence="3" id="KW-1003">Cell membrane</keyword>
<feature type="transmembrane region" description="Helical" evidence="7">
    <location>
        <begin position="228"/>
        <end position="245"/>
    </location>
</feature>
<feature type="transmembrane region" description="Helical" evidence="7">
    <location>
        <begin position="12"/>
        <end position="34"/>
    </location>
</feature>
<keyword evidence="2 7" id="KW-0813">Transport</keyword>
<protein>
    <submittedName>
        <fullName evidence="9">Phosphonate transport system permease protein</fullName>
    </submittedName>
</protein>
<dbReference type="STRING" id="118967.SAMN02745191_1392"/>
<evidence type="ECO:0000256" key="1">
    <source>
        <dbReference type="ARBA" id="ARBA00004651"/>
    </source>
</evidence>
<evidence type="ECO:0000256" key="5">
    <source>
        <dbReference type="ARBA" id="ARBA00022989"/>
    </source>
</evidence>
<dbReference type="RefSeq" id="WP_078711793.1">
    <property type="nucleotide sequence ID" value="NZ_FUWY01000003.1"/>
</dbReference>
<name>A0A1T4MSJ3_9FIRM</name>
<keyword evidence="10" id="KW-1185">Reference proteome</keyword>
<feature type="transmembrane region" description="Helical" evidence="7">
    <location>
        <begin position="119"/>
        <end position="147"/>
    </location>
</feature>
<dbReference type="SUPFAM" id="SSF161098">
    <property type="entry name" value="MetI-like"/>
    <property type="match status" value="1"/>
</dbReference>
<keyword evidence="5 7" id="KW-1133">Transmembrane helix</keyword>
<dbReference type="OrthoDB" id="9793490at2"/>
<dbReference type="InterPro" id="IPR000515">
    <property type="entry name" value="MetI-like"/>
</dbReference>
<feature type="transmembrane region" description="Helical" evidence="7">
    <location>
        <begin position="206"/>
        <end position="222"/>
    </location>
</feature>
<dbReference type="InterPro" id="IPR035906">
    <property type="entry name" value="MetI-like_sf"/>
</dbReference>
<accession>A0A1T4MSJ3</accession>
<evidence type="ECO:0000256" key="7">
    <source>
        <dbReference type="RuleBase" id="RU363032"/>
    </source>
</evidence>
<dbReference type="Proteomes" id="UP000243297">
    <property type="component" value="Unassembled WGS sequence"/>
</dbReference>
<dbReference type="GO" id="GO:0005886">
    <property type="term" value="C:plasma membrane"/>
    <property type="evidence" value="ECO:0007669"/>
    <property type="project" value="UniProtKB-SubCell"/>
</dbReference>
<dbReference type="PANTHER" id="PTHR30043:SF1">
    <property type="entry name" value="ABC TRANSPORT SYSTEM PERMEASE PROTEIN P69"/>
    <property type="match status" value="1"/>
</dbReference>
<evidence type="ECO:0000256" key="6">
    <source>
        <dbReference type="ARBA" id="ARBA00023136"/>
    </source>
</evidence>
<evidence type="ECO:0000313" key="10">
    <source>
        <dbReference type="Proteomes" id="UP000243297"/>
    </source>
</evidence>
<dbReference type="EMBL" id="FUWY01000003">
    <property type="protein sequence ID" value="SJZ69972.1"/>
    <property type="molecule type" value="Genomic_DNA"/>
</dbReference>
<dbReference type="Pfam" id="PF00528">
    <property type="entry name" value="BPD_transp_1"/>
    <property type="match status" value="1"/>
</dbReference>
<evidence type="ECO:0000256" key="2">
    <source>
        <dbReference type="ARBA" id="ARBA00022448"/>
    </source>
</evidence>
<evidence type="ECO:0000256" key="3">
    <source>
        <dbReference type="ARBA" id="ARBA00022475"/>
    </source>
</evidence>
<comment type="similarity">
    <text evidence="7">Belongs to the binding-protein-dependent transport system permease family.</text>
</comment>
<dbReference type="Gene3D" id="1.10.3720.10">
    <property type="entry name" value="MetI-like"/>
    <property type="match status" value="1"/>
</dbReference>
<feature type="transmembrane region" description="Helical" evidence="7">
    <location>
        <begin position="173"/>
        <end position="194"/>
    </location>
</feature>
<dbReference type="CDD" id="cd06261">
    <property type="entry name" value="TM_PBP2"/>
    <property type="match status" value="1"/>
</dbReference>
<feature type="transmembrane region" description="Helical" evidence="7">
    <location>
        <begin position="62"/>
        <end position="91"/>
    </location>
</feature>
<sequence length="258" mass="28653">MSYLNKKRNQLIIGLFILLFGTILIGNMISFEWINSITNFSKGVSRFIELYLPPDLTNLNAMIAQMGITILLAAAGSCVGMILGLLSAIAISKKTGKNKILKGVIRFIASLTRNIPEGVWAIILLISFWFGEFLAFLVLSIISYGFLTRVYADAIDETNSACIEALEATGASYWQIIFCAVIPEVMPSLISWGLYSTENNIRSSTIIGMLTGSGIGYLISNYKHFREFTSLFTAIILVVLVILVFDQTSSYIRRRIME</sequence>
<evidence type="ECO:0000313" key="9">
    <source>
        <dbReference type="EMBL" id="SJZ69972.1"/>
    </source>
</evidence>
<dbReference type="AlphaFoldDB" id="A0A1T4MSJ3"/>
<organism evidence="9 10">
    <name type="scientific">Anaerorhabdus furcosa</name>
    <dbReference type="NCBI Taxonomy" id="118967"/>
    <lineage>
        <taxon>Bacteria</taxon>
        <taxon>Bacillati</taxon>
        <taxon>Bacillota</taxon>
        <taxon>Erysipelotrichia</taxon>
        <taxon>Erysipelotrichales</taxon>
        <taxon>Erysipelotrichaceae</taxon>
        <taxon>Anaerorhabdus</taxon>
    </lineage>
</organism>
<gene>
    <name evidence="9" type="ORF">SAMN02745191_1392</name>
</gene>
<proteinExistence type="inferred from homology"/>
<reference evidence="10" key="1">
    <citation type="submission" date="2017-02" db="EMBL/GenBank/DDBJ databases">
        <authorList>
            <person name="Varghese N."/>
            <person name="Submissions S."/>
        </authorList>
    </citation>
    <scope>NUCLEOTIDE SEQUENCE [LARGE SCALE GENOMIC DNA]</scope>
    <source>
        <strain evidence="10">ATCC 25662</strain>
    </source>
</reference>
<keyword evidence="4 7" id="KW-0812">Transmembrane</keyword>
<dbReference type="GO" id="GO:0055085">
    <property type="term" value="P:transmembrane transport"/>
    <property type="evidence" value="ECO:0007669"/>
    <property type="project" value="InterPro"/>
</dbReference>
<keyword evidence="6 7" id="KW-0472">Membrane</keyword>
<evidence type="ECO:0000259" key="8">
    <source>
        <dbReference type="PROSITE" id="PS50928"/>
    </source>
</evidence>